<name>A0ABW2YIZ5_9GAMM</name>
<evidence type="ECO:0000313" key="2">
    <source>
        <dbReference type="Proteomes" id="UP001597090"/>
    </source>
</evidence>
<dbReference type="EMBL" id="JBHTIH010000002">
    <property type="protein sequence ID" value="MFD0738275.1"/>
    <property type="molecule type" value="Genomic_DNA"/>
</dbReference>
<protein>
    <submittedName>
        <fullName evidence="1">Uncharacterized protein</fullName>
    </submittedName>
</protein>
<reference evidence="2" key="1">
    <citation type="journal article" date="2019" name="Int. J. Syst. Evol. Microbiol.">
        <title>The Global Catalogue of Microorganisms (GCM) 10K type strain sequencing project: providing services to taxonomists for standard genome sequencing and annotation.</title>
        <authorList>
            <consortium name="The Broad Institute Genomics Platform"/>
            <consortium name="The Broad Institute Genome Sequencing Center for Infectious Disease"/>
            <person name="Wu L."/>
            <person name="Ma J."/>
        </authorList>
    </citation>
    <scope>NUCLEOTIDE SEQUENCE [LARGE SCALE GENOMIC DNA]</scope>
    <source>
        <strain evidence="2">CCUG 55491</strain>
    </source>
</reference>
<gene>
    <name evidence="1" type="ORF">ACFQZQ_03090</name>
</gene>
<sequence length="64" mass="7344">MNAPWKPVTIPATTDAYAPNQIDYDLTESERSKAALYSLQLDRLRRERNEADKVSGRRRPVGVR</sequence>
<proteinExistence type="predicted"/>
<dbReference type="RefSeq" id="WP_386811207.1">
    <property type="nucleotide sequence ID" value="NZ_JBHTIH010000002.1"/>
</dbReference>
<keyword evidence="2" id="KW-1185">Reference proteome</keyword>
<evidence type="ECO:0000313" key="1">
    <source>
        <dbReference type="EMBL" id="MFD0738275.1"/>
    </source>
</evidence>
<comment type="caution">
    <text evidence="1">The sequence shown here is derived from an EMBL/GenBank/DDBJ whole genome shotgun (WGS) entry which is preliminary data.</text>
</comment>
<accession>A0ABW2YIZ5</accession>
<dbReference type="Proteomes" id="UP001597090">
    <property type="component" value="Unassembled WGS sequence"/>
</dbReference>
<organism evidence="1 2">
    <name type="scientific">Lysobacter koreensis</name>
    <dbReference type="NCBI Taxonomy" id="266122"/>
    <lineage>
        <taxon>Bacteria</taxon>
        <taxon>Pseudomonadati</taxon>
        <taxon>Pseudomonadota</taxon>
        <taxon>Gammaproteobacteria</taxon>
        <taxon>Lysobacterales</taxon>
        <taxon>Lysobacteraceae</taxon>
        <taxon>Lysobacter</taxon>
    </lineage>
</organism>